<dbReference type="Gene3D" id="3.20.20.30">
    <property type="entry name" value="Luciferase-like domain"/>
    <property type="match status" value="1"/>
</dbReference>
<comment type="similarity">
    <text evidence="1">Belongs to the SsuD family.</text>
</comment>
<dbReference type="SUPFAM" id="SSF51679">
    <property type="entry name" value="Bacterial luciferase-like"/>
    <property type="match status" value="1"/>
</dbReference>
<dbReference type="CDD" id="cd01094">
    <property type="entry name" value="Alkanesulfonate_monoxygenase"/>
    <property type="match status" value="1"/>
</dbReference>
<evidence type="ECO:0000313" key="8">
    <source>
        <dbReference type="Proteomes" id="UP000805841"/>
    </source>
</evidence>
<keyword evidence="3" id="KW-0288">FMN</keyword>
<feature type="domain" description="Luciferase-like" evidence="6">
    <location>
        <begin position="36"/>
        <end position="360"/>
    </location>
</feature>
<evidence type="ECO:0000256" key="3">
    <source>
        <dbReference type="ARBA" id="ARBA00022643"/>
    </source>
</evidence>
<dbReference type="Proteomes" id="UP000805841">
    <property type="component" value="Unassembled WGS sequence"/>
</dbReference>
<sequence>MALHFNGSQHCPQGQGPAEFDHSPLARVLAQPFLLGLFLPIQSGAWSPSQLPRGTDWHFDYNRRLTQQAEALGLDLVFGLAQWNAKGGHGGSIRYREDSLDPFVTTAALAAVTERILLISTIHVLYGPWHPLHLAKFGATLDSITGGRFGVNVVTGNLESHARMFGTAQVEHDTRYRMADEFVRMLKAYWASDENLDLAGEFWRSEQAYVTPRPAFGRPLLVNATGSPAGVEFAARHSDLVFITSPAGAEIEAALQALPAHTGAIHAAAAGHGRRVRTLINPMVICKPTDGEAREYHDAIVAAQDRVAVDNFFASSQARDSLAFKGHQRDQKAVGGNIQLVGSPNTIVEQLLRLRQAGCDGVQLAFYDFEPDLAYFGEAVLPLLKQAGLRR</sequence>
<gene>
    <name evidence="7" type="ORF">HAQ05_03160</name>
</gene>
<dbReference type="RefSeq" id="WP_190417286.1">
    <property type="nucleotide sequence ID" value="NZ_JAAOCA010000003.1"/>
</dbReference>
<evidence type="ECO:0000256" key="2">
    <source>
        <dbReference type="ARBA" id="ARBA00022630"/>
    </source>
</evidence>
<dbReference type="InterPro" id="IPR011251">
    <property type="entry name" value="Luciferase-like_dom"/>
</dbReference>
<organism evidence="7 8">
    <name type="scientific">Pseudomonas typographi</name>
    <dbReference type="NCBI Taxonomy" id="2715964"/>
    <lineage>
        <taxon>Bacteria</taxon>
        <taxon>Pseudomonadati</taxon>
        <taxon>Pseudomonadota</taxon>
        <taxon>Gammaproteobacteria</taxon>
        <taxon>Pseudomonadales</taxon>
        <taxon>Pseudomonadaceae</taxon>
        <taxon>Pseudomonas</taxon>
    </lineage>
</organism>
<keyword evidence="5" id="KW-0503">Monooxygenase</keyword>
<accession>A0ABR7YWZ8</accession>
<evidence type="ECO:0000259" key="6">
    <source>
        <dbReference type="Pfam" id="PF00296"/>
    </source>
</evidence>
<name>A0ABR7YWZ8_9PSED</name>
<evidence type="ECO:0000313" key="7">
    <source>
        <dbReference type="EMBL" id="MBD1597713.1"/>
    </source>
</evidence>
<evidence type="ECO:0000256" key="5">
    <source>
        <dbReference type="ARBA" id="ARBA00023033"/>
    </source>
</evidence>
<keyword evidence="4" id="KW-0560">Oxidoreductase</keyword>
<dbReference type="InterPro" id="IPR050172">
    <property type="entry name" value="SsuD_RutA_monooxygenase"/>
</dbReference>
<protein>
    <submittedName>
        <fullName evidence="7">LLM class flavin-dependent oxidoreductase</fullName>
    </submittedName>
</protein>
<dbReference type="InterPro" id="IPR036661">
    <property type="entry name" value="Luciferase-like_sf"/>
</dbReference>
<dbReference type="PANTHER" id="PTHR42847:SF4">
    <property type="entry name" value="ALKANESULFONATE MONOOXYGENASE-RELATED"/>
    <property type="match status" value="1"/>
</dbReference>
<keyword evidence="2" id="KW-0285">Flavoprotein</keyword>
<dbReference type="Pfam" id="PF00296">
    <property type="entry name" value="Bac_luciferase"/>
    <property type="match status" value="1"/>
</dbReference>
<proteinExistence type="inferred from homology"/>
<evidence type="ECO:0000256" key="1">
    <source>
        <dbReference type="ARBA" id="ARBA00007044"/>
    </source>
</evidence>
<dbReference type="EMBL" id="JAAOCA010000003">
    <property type="protein sequence ID" value="MBD1597713.1"/>
    <property type="molecule type" value="Genomic_DNA"/>
</dbReference>
<dbReference type="PANTHER" id="PTHR42847">
    <property type="entry name" value="ALKANESULFONATE MONOOXYGENASE"/>
    <property type="match status" value="1"/>
</dbReference>
<evidence type="ECO:0000256" key="4">
    <source>
        <dbReference type="ARBA" id="ARBA00023002"/>
    </source>
</evidence>
<reference evidence="7 8" key="1">
    <citation type="journal article" date="2020" name="Insects">
        <title>Bacteria Belonging to Pseudomonas typographi sp. nov. from the Bark Beetle Ips typographus Have Genomic Potential to Aid in the Host Ecology.</title>
        <authorList>
            <person name="Peral-Aranega E."/>
            <person name="Saati-Santamaria Z."/>
            <person name="Kolarik M."/>
            <person name="Rivas R."/>
            <person name="Garcia-Fraile P."/>
        </authorList>
    </citation>
    <scope>NUCLEOTIDE SEQUENCE [LARGE SCALE GENOMIC DNA]</scope>
    <source>
        <strain evidence="7 8">CA3A</strain>
    </source>
</reference>
<comment type="caution">
    <text evidence="7">The sequence shown here is derived from an EMBL/GenBank/DDBJ whole genome shotgun (WGS) entry which is preliminary data.</text>
</comment>
<keyword evidence="8" id="KW-1185">Reference proteome</keyword>